<keyword evidence="1" id="KW-0175">Coiled coil</keyword>
<feature type="coiled-coil region" evidence="1">
    <location>
        <begin position="45"/>
        <end position="76"/>
    </location>
</feature>
<organism evidence="2">
    <name type="scientific">uncultured Caudovirales phage</name>
    <dbReference type="NCBI Taxonomy" id="2100421"/>
    <lineage>
        <taxon>Viruses</taxon>
        <taxon>Duplodnaviria</taxon>
        <taxon>Heunggongvirae</taxon>
        <taxon>Uroviricota</taxon>
        <taxon>Caudoviricetes</taxon>
        <taxon>Peduoviridae</taxon>
        <taxon>Maltschvirus</taxon>
        <taxon>Maltschvirus maltsch</taxon>
    </lineage>
</organism>
<evidence type="ECO:0000256" key="1">
    <source>
        <dbReference type="SAM" id="Coils"/>
    </source>
</evidence>
<name>A0A6J5LZZ2_9CAUD</name>
<accession>A0A6J5LZZ2</accession>
<gene>
    <name evidence="2" type="ORF">UFOVP337_48</name>
</gene>
<dbReference type="EMBL" id="LR796354">
    <property type="protein sequence ID" value="CAB4139482.1"/>
    <property type="molecule type" value="Genomic_DNA"/>
</dbReference>
<proteinExistence type="predicted"/>
<evidence type="ECO:0000313" key="2">
    <source>
        <dbReference type="EMBL" id="CAB4139482.1"/>
    </source>
</evidence>
<reference evidence="2" key="1">
    <citation type="submission" date="2020-04" db="EMBL/GenBank/DDBJ databases">
        <authorList>
            <person name="Chiriac C."/>
            <person name="Salcher M."/>
            <person name="Ghai R."/>
            <person name="Kavagutti S V."/>
        </authorList>
    </citation>
    <scope>NUCLEOTIDE SEQUENCE</scope>
</reference>
<protein>
    <submittedName>
        <fullName evidence="2">Uncharacterized protein</fullName>
    </submittedName>
</protein>
<sequence>MSYENNLRVALQEAKAGKDMSREAGAGVWSNYVRSTCYPNTPSNVEELDKEHKRVVDALEAMRELSKEEKNSLRSAKSVIGKAITNNVDVWKRDEHGSIETEDGYPMPKGKSELQEAKSDYEKMVAYIDAAQKKYDSDTREAFTTEQLSELWSKLALLADAVYQAKQGN</sequence>